<dbReference type="EMBL" id="MN740238">
    <property type="protein sequence ID" value="QHT95255.1"/>
    <property type="molecule type" value="Genomic_DNA"/>
</dbReference>
<proteinExistence type="predicted"/>
<feature type="region of interest" description="Disordered" evidence="1">
    <location>
        <begin position="343"/>
        <end position="366"/>
    </location>
</feature>
<evidence type="ECO:0000256" key="1">
    <source>
        <dbReference type="SAM" id="MobiDB-lite"/>
    </source>
</evidence>
<dbReference type="Pfam" id="PF19068">
    <property type="entry name" value="DUF5764"/>
    <property type="match status" value="1"/>
</dbReference>
<dbReference type="InterPro" id="IPR043913">
    <property type="entry name" value="DUF5764"/>
</dbReference>
<organism evidence="2">
    <name type="scientific">viral metagenome</name>
    <dbReference type="NCBI Taxonomy" id="1070528"/>
    <lineage>
        <taxon>unclassified sequences</taxon>
        <taxon>metagenomes</taxon>
        <taxon>organismal metagenomes</taxon>
    </lineage>
</organism>
<reference evidence="2" key="1">
    <citation type="journal article" date="2020" name="Nature">
        <title>Giant virus diversity and host interactions through global metagenomics.</title>
        <authorList>
            <person name="Schulz F."/>
            <person name="Roux S."/>
            <person name="Paez-Espino D."/>
            <person name="Jungbluth S."/>
            <person name="Walsh D.A."/>
            <person name="Denef V.J."/>
            <person name="McMahon K.D."/>
            <person name="Konstantinidis K.T."/>
            <person name="Eloe-Fadrosh E.A."/>
            <person name="Kyrpides N.C."/>
            <person name="Woyke T."/>
        </authorList>
    </citation>
    <scope>NUCLEOTIDE SEQUENCE</scope>
    <source>
        <strain evidence="2">GVMAG-M-3300024261-37</strain>
    </source>
</reference>
<protein>
    <submittedName>
        <fullName evidence="2">Uncharacterized protein</fullName>
    </submittedName>
</protein>
<accession>A0A6C0IRW5</accession>
<dbReference type="AlphaFoldDB" id="A0A6C0IRW5"/>
<name>A0A6C0IRW5_9ZZZZ</name>
<evidence type="ECO:0000313" key="2">
    <source>
        <dbReference type="EMBL" id="QHT95255.1"/>
    </source>
</evidence>
<sequence length="393" mass="45521">MDDYNVNVLSEAKNEYCSRLLNIFTPLIIQGIQSIYKEAVDLCEQNDEHNKYLMTFQNFLTRVPKWNSNIISEETDRILKTSECPYLEDLLTCVHITQLKVLTSIRVSQKQKKIDIDIPKLKDFTHKVYICFARKLYGNVYLFEKDILPLQYQKNMRECEVICRESILIVIRDSIPVEKILRSYIDETVDEEIIEEIIEKNMTEKEGDKLKEELEEKAKENNSDNETVEPVIKKLNTDDKEKNEDTNDFADSFKVLTEKLEETNKKGPISLKMNLEPFSSNKENITETSQIKMEIKEKEPLNKPPRLSFNDKDAVLDMGTNKESTVSAPKTIERLEKISAVNDAKRKAEEAEYDDDEDTLTIHSGGEVDLKLDTLDSLDKPSDSPKLDFEVLL</sequence>
<feature type="region of interest" description="Disordered" evidence="1">
    <location>
        <begin position="297"/>
        <end position="329"/>
    </location>
</feature>